<evidence type="ECO:0000313" key="1">
    <source>
        <dbReference type="EMBL" id="PTL38755.1"/>
    </source>
</evidence>
<dbReference type="AlphaFoldDB" id="A0A2T4U5X0"/>
<keyword evidence="2" id="KW-1185">Reference proteome</keyword>
<dbReference type="Proteomes" id="UP000240509">
    <property type="component" value="Unassembled WGS sequence"/>
</dbReference>
<organism evidence="1 2">
    <name type="scientific">Alkalicoccus saliphilus</name>
    <dbReference type="NCBI Taxonomy" id="200989"/>
    <lineage>
        <taxon>Bacteria</taxon>
        <taxon>Bacillati</taxon>
        <taxon>Bacillota</taxon>
        <taxon>Bacilli</taxon>
        <taxon>Bacillales</taxon>
        <taxon>Bacillaceae</taxon>
        <taxon>Alkalicoccus</taxon>
    </lineage>
</organism>
<name>A0A2T4U5X0_9BACI</name>
<proteinExistence type="predicted"/>
<sequence>MRSEWLIQEENHTINMNVSPYTCIMDNHSFNEQNFLERLTDFFQPRSKMKDQLKVIDIANDEEEITHNQAQFFMISNMDLLEEVKLGAKSLFKQQIKNDFSRLPEFHGYLQTINTLIEDVVQLTDTTIPLKSKQFTSESFMKSMEVAFSTEEEIDYRFAYERIRKLFPYYIKSVKDSSKAAPYIIYFYPEHLLSPKEQEEMKKMLKSFSNQITIIVLSKSKYFLAENLFENNMFIWKKQQFDEELIEDMVWNAPLDYSKEEIYEAFSNIIQYYAENLETTPVVSNYKIADIAVFKEIELYVLIYFMNKQHFDFQLDLQWEVMSEAMKQFTKTYAEI</sequence>
<gene>
    <name evidence="1" type="ORF">C6Y45_09695</name>
</gene>
<reference evidence="1 2" key="1">
    <citation type="submission" date="2018-03" db="EMBL/GenBank/DDBJ databases">
        <title>Alkalicoccus saliphilus sp. nov., isolated from a mineral pool.</title>
        <authorList>
            <person name="Zhao B."/>
        </authorList>
    </citation>
    <scope>NUCLEOTIDE SEQUENCE [LARGE SCALE GENOMIC DNA]</scope>
    <source>
        <strain evidence="1 2">6AG</strain>
    </source>
</reference>
<evidence type="ECO:0000313" key="2">
    <source>
        <dbReference type="Proteomes" id="UP000240509"/>
    </source>
</evidence>
<comment type="caution">
    <text evidence="1">The sequence shown here is derived from an EMBL/GenBank/DDBJ whole genome shotgun (WGS) entry which is preliminary data.</text>
</comment>
<dbReference type="EMBL" id="PZJJ01000014">
    <property type="protein sequence ID" value="PTL38755.1"/>
    <property type="molecule type" value="Genomic_DNA"/>
</dbReference>
<protein>
    <submittedName>
        <fullName evidence="1">Uncharacterized protein</fullName>
    </submittedName>
</protein>
<accession>A0A2T4U5X0</accession>
<dbReference type="RefSeq" id="WP_107585024.1">
    <property type="nucleotide sequence ID" value="NZ_PZJJ01000014.1"/>
</dbReference>
<dbReference type="OrthoDB" id="2963047at2"/>